<evidence type="ECO:0000313" key="3">
    <source>
        <dbReference type="Proteomes" id="UP000292110"/>
    </source>
</evidence>
<accession>A0A4Q6X9T7</accession>
<gene>
    <name evidence="2" type="ORF">EXE30_11790</name>
</gene>
<sequence>MITKDSLIEMFNNISINTDWDMSKPMLWGYFFTDSNKEKLEKIAPLLEAEGYRVIDIYLSDKDTPNDIDLWWLHIEKIEIHTPDTLLKSNAFFYKFAENNNIDSYDGMDVGPISNIQPNH</sequence>
<protein>
    <submittedName>
        <fullName evidence="2">Ribonuclease E inhibitor RraB</fullName>
    </submittedName>
</protein>
<evidence type="ECO:0000259" key="1">
    <source>
        <dbReference type="Pfam" id="PF06877"/>
    </source>
</evidence>
<organism evidence="2 3">
    <name type="scientific">Acinetobacter halotolerans</name>
    <dbReference type="NCBI Taxonomy" id="1752076"/>
    <lineage>
        <taxon>Bacteria</taxon>
        <taxon>Pseudomonadati</taxon>
        <taxon>Pseudomonadota</taxon>
        <taxon>Gammaproteobacteria</taxon>
        <taxon>Moraxellales</taxon>
        <taxon>Moraxellaceae</taxon>
        <taxon>Acinetobacter</taxon>
    </lineage>
</organism>
<feature type="domain" description="Regulator of ribonuclease activity B" evidence="1">
    <location>
        <begin position="9"/>
        <end position="110"/>
    </location>
</feature>
<dbReference type="Proteomes" id="UP000292110">
    <property type="component" value="Unassembled WGS sequence"/>
</dbReference>
<dbReference type="AlphaFoldDB" id="A0A4Q6X9T7"/>
<evidence type="ECO:0000313" key="2">
    <source>
        <dbReference type="EMBL" id="RZF50862.1"/>
    </source>
</evidence>
<name>A0A4Q6X9T7_9GAMM</name>
<dbReference type="EMBL" id="SGIM01000010">
    <property type="protein sequence ID" value="RZF50862.1"/>
    <property type="molecule type" value="Genomic_DNA"/>
</dbReference>
<proteinExistence type="predicted"/>
<dbReference type="InterPro" id="IPR009671">
    <property type="entry name" value="RraB_dom"/>
</dbReference>
<keyword evidence="3" id="KW-1185">Reference proteome</keyword>
<dbReference type="Pfam" id="PF06877">
    <property type="entry name" value="RraB"/>
    <property type="match status" value="1"/>
</dbReference>
<comment type="caution">
    <text evidence="2">The sequence shown here is derived from an EMBL/GenBank/DDBJ whole genome shotgun (WGS) entry which is preliminary data.</text>
</comment>
<reference evidence="2 3" key="1">
    <citation type="submission" date="2019-02" db="EMBL/GenBank/DDBJ databases">
        <title>The draft genome of Acinetobacter halotolerans strain JCM 31009.</title>
        <authorList>
            <person name="Qin J."/>
            <person name="Feng Y."/>
            <person name="Nemec A."/>
            <person name="Zong Z."/>
        </authorList>
    </citation>
    <scope>NUCLEOTIDE SEQUENCE [LARGE SCALE GENOMIC DNA]</scope>
    <source>
        <strain evidence="2 3">JCM 31009</strain>
    </source>
</reference>